<dbReference type="SUPFAM" id="SSF51126">
    <property type="entry name" value="Pectin lyase-like"/>
    <property type="match status" value="1"/>
</dbReference>
<dbReference type="EMBL" id="MFYX01000080">
    <property type="protein sequence ID" value="OGK03885.1"/>
    <property type="molecule type" value="Genomic_DNA"/>
</dbReference>
<sequence>MRTLMIILTSITLTQAQSFLDSIPALPPPSGIIVNVATAAELNQAIIDAQDGQTILVADGTYEMKPYVPLNINAPNVTVRGASDDATKAIIRGNGFKDSLKIDLFRIYSHSTVLAYITIEDVRSYGMMLRTGNNDNMLLHGCRFIDCNKRCLKAPGYVTGPTEPVPESHNGIIRYCLFEQKTPISLDIPNLDLPGDVGNYVAGMDMMRLEGWQIHHNVFLNFKGITGGGRAAIFMWGGAQGGCRNIIIEDNVFVGNDRSIALGNPSGIFDAESIVVRNNFINAGFDYGLELCFCKDVKVYNNTFYTSNPTRRMVHAYQIMTGNILKNNIIVGPFVCEIGTLPDTTGNISVQSNISSWFEDPVNGDFHLKATATQAINTGVALPEVLDDFDNLPRDASPDMGADEYGNETTQVAELPQGSRDQMVLQAYPNPFNASTRIEFSNQAQTIRGNIQIMDMVGRVVDHMTIPGSRSAVAVIEWNAQTRPSGIYIIKMHTENRVFTKHIVLIR</sequence>
<dbReference type="InterPro" id="IPR007742">
    <property type="entry name" value="NosD_dom"/>
</dbReference>
<evidence type="ECO:0000259" key="1">
    <source>
        <dbReference type="Pfam" id="PF05048"/>
    </source>
</evidence>
<reference evidence="3 4" key="1">
    <citation type="journal article" date="2016" name="Nat. Commun.">
        <title>Thousands of microbial genomes shed light on interconnected biogeochemical processes in an aquifer system.</title>
        <authorList>
            <person name="Anantharaman K."/>
            <person name="Brown C.T."/>
            <person name="Hug L.A."/>
            <person name="Sharon I."/>
            <person name="Castelle C.J."/>
            <person name="Probst A.J."/>
            <person name="Thomas B.C."/>
            <person name="Singh A."/>
            <person name="Wilkins M.J."/>
            <person name="Karaoz U."/>
            <person name="Brodie E.L."/>
            <person name="Williams K.H."/>
            <person name="Hubbard S.S."/>
            <person name="Banfield J.F."/>
        </authorList>
    </citation>
    <scope>NUCLEOTIDE SEQUENCE [LARGE SCALE GENOMIC DNA]</scope>
</reference>
<dbReference type="AlphaFoldDB" id="A0A1F7FB33"/>
<dbReference type="InterPro" id="IPR006626">
    <property type="entry name" value="PbH1"/>
</dbReference>
<comment type="caution">
    <text evidence="3">The sequence shown here is derived from an EMBL/GenBank/DDBJ whole genome shotgun (WGS) entry which is preliminary data.</text>
</comment>
<name>A0A1F7FB33_UNCRA</name>
<evidence type="ECO:0000313" key="3">
    <source>
        <dbReference type="EMBL" id="OGK03885.1"/>
    </source>
</evidence>
<protein>
    <submittedName>
        <fullName evidence="3">Uncharacterized protein</fullName>
    </submittedName>
</protein>
<dbReference type="Proteomes" id="UP000179243">
    <property type="component" value="Unassembled WGS sequence"/>
</dbReference>
<accession>A0A1F7FB33</accession>
<dbReference type="Pfam" id="PF05048">
    <property type="entry name" value="NosD"/>
    <property type="match status" value="1"/>
</dbReference>
<feature type="domain" description="Periplasmic copper-binding protein NosD beta helix" evidence="1">
    <location>
        <begin position="242"/>
        <end position="350"/>
    </location>
</feature>
<dbReference type="NCBIfam" id="TIGR04183">
    <property type="entry name" value="Por_Secre_tail"/>
    <property type="match status" value="1"/>
</dbReference>
<dbReference type="InterPro" id="IPR012334">
    <property type="entry name" value="Pectin_lyas_fold"/>
</dbReference>
<feature type="domain" description="Secretion system C-terminal sorting" evidence="2">
    <location>
        <begin position="428"/>
        <end position="504"/>
    </location>
</feature>
<evidence type="ECO:0000259" key="2">
    <source>
        <dbReference type="Pfam" id="PF18962"/>
    </source>
</evidence>
<dbReference type="InterPro" id="IPR026444">
    <property type="entry name" value="Secre_tail"/>
</dbReference>
<evidence type="ECO:0000313" key="4">
    <source>
        <dbReference type="Proteomes" id="UP000179243"/>
    </source>
</evidence>
<dbReference type="SMART" id="SM00710">
    <property type="entry name" value="PbH1"/>
    <property type="match status" value="5"/>
</dbReference>
<gene>
    <name evidence="3" type="ORF">A2519_00585</name>
</gene>
<dbReference type="InterPro" id="IPR011050">
    <property type="entry name" value="Pectin_lyase_fold/virulence"/>
</dbReference>
<organism evidence="3 4">
    <name type="scientific">Candidatus Raymondbacteria bacterium RIFOXYD12_FULL_49_13</name>
    <dbReference type="NCBI Taxonomy" id="1817890"/>
    <lineage>
        <taxon>Bacteria</taxon>
        <taxon>Raymondiibacteriota</taxon>
    </lineage>
</organism>
<dbReference type="Gene3D" id="2.160.20.10">
    <property type="entry name" value="Single-stranded right-handed beta-helix, Pectin lyase-like"/>
    <property type="match status" value="1"/>
</dbReference>
<proteinExistence type="predicted"/>
<dbReference type="Pfam" id="PF18962">
    <property type="entry name" value="Por_Secre_tail"/>
    <property type="match status" value="1"/>
</dbReference>